<evidence type="ECO:0000313" key="2">
    <source>
        <dbReference type="Proteomes" id="UP001152562"/>
    </source>
</evidence>
<sequence length="95" mass="10501">MDPAIVVQILYTHVILKVHQDVMNYGGGAFFLARASAHIFCKRCSIESSLHSKVTSQKLVVCKGAYWAIHGMVGKELQISEGSPNKKTQWPESKA</sequence>
<dbReference type="Proteomes" id="UP001152562">
    <property type="component" value="Unassembled WGS sequence"/>
</dbReference>
<dbReference type="EMBL" id="CALOZG010000066">
    <property type="protein sequence ID" value="CAH4036282.1"/>
    <property type="molecule type" value="Genomic_DNA"/>
</dbReference>
<keyword evidence="2" id="KW-1185">Reference proteome</keyword>
<accession>A0A9P0TQN6</accession>
<comment type="caution">
    <text evidence="1">The sequence shown here is derived from an EMBL/GenBank/DDBJ whole genome shotgun (WGS) entry which is preliminary data.</text>
</comment>
<organism evidence="1 2">
    <name type="scientific">Pieris brassicae</name>
    <name type="common">White butterfly</name>
    <name type="synonym">Large white butterfly</name>
    <dbReference type="NCBI Taxonomy" id="7116"/>
    <lineage>
        <taxon>Eukaryota</taxon>
        <taxon>Metazoa</taxon>
        <taxon>Ecdysozoa</taxon>
        <taxon>Arthropoda</taxon>
        <taxon>Hexapoda</taxon>
        <taxon>Insecta</taxon>
        <taxon>Pterygota</taxon>
        <taxon>Neoptera</taxon>
        <taxon>Endopterygota</taxon>
        <taxon>Lepidoptera</taxon>
        <taxon>Glossata</taxon>
        <taxon>Ditrysia</taxon>
        <taxon>Papilionoidea</taxon>
        <taxon>Pieridae</taxon>
        <taxon>Pierinae</taxon>
        <taxon>Pieris</taxon>
    </lineage>
</organism>
<proteinExistence type="predicted"/>
<reference evidence="1" key="1">
    <citation type="submission" date="2022-05" db="EMBL/GenBank/DDBJ databases">
        <authorList>
            <person name="Okamura Y."/>
        </authorList>
    </citation>
    <scope>NUCLEOTIDE SEQUENCE</scope>
</reference>
<dbReference type="AlphaFoldDB" id="A0A9P0TQN6"/>
<gene>
    <name evidence="1" type="ORF">PIBRA_LOCUS12097</name>
</gene>
<name>A0A9P0TQN6_PIEBR</name>
<protein>
    <submittedName>
        <fullName evidence="1">Uncharacterized protein</fullName>
    </submittedName>
</protein>
<evidence type="ECO:0000313" key="1">
    <source>
        <dbReference type="EMBL" id="CAH4036282.1"/>
    </source>
</evidence>